<comment type="caution">
    <text evidence="1">The sequence shown here is derived from an EMBL/GenBank/DDBJ whole genome shotgun (WGS) entry which is preliminary data.</text>
</comment>
<organism evidence="1 2">
    <name type="scientific">Methylobacterium brachiatum</name>
    <dbReference type="NCBI Taxonomy" id="269660"/>
    <lineage>
        <taxon>Bacteria</taxon>
        <taxon>Pseudomonadati</taxon>
        <taxon>Pseudomonadota</taxon>
        <taxon>Alphaproteobacteria</taxon>
        <taxon>Hyphomicrobiales</taxon>
        <taxon>Methylobacteriaceae</taxon>
        <taxon>Methylobacterium</taxon>
    </lineage>
</organism>
<protein>
    <submittedName>
        <fullName evidence="1">Uncharacterized protein</fullName>
    </submittedName>
</protein>
<proteinExistence type="predicted"/>
<sequence length="103" mass="12022">MALWHSFGVTAVLVIADKVIFDDGAIQEIVVWQVPTPVPPTVHGFKYRLFYGSPGQRLIGYDNERGKGDHRHREGVEEPYHFRGWEELIDDFLTDVARMRRRR</sequence>
<evidence type="ECO:0000313" key="2">
    <source>
        <dbReference type="Proteomes" id="UP001223420"/>
    </source>
</evidence>
<gene>
    <name evidence="1" type="ORF">QO001_002859</name>
</gene>
<accession>A0AAJ1WX77</accession>
<dbReference type="Proteomes" id="UP001223420">
    <property type="component" value="Unassembled WGS sequence"/>
</dbReference>
<dbReference type="EMBL" id="JAUSWL010000004">
    <property type="protein sequence ID" value="MDQ0543930.1"/>
    <property type="molecule type" value="Genomic_DNA"/>
</dbReference>
<name>A0AAJ1WX77_9HYPH</name>
<evidence type="ECO:0000313" key="1">
    <source>
        <dbReference type="EMBL" id="MDQ0543930.1"/>
    </source>
</evidence>
<dbReference type="AlphaFoldDB" id="A0AAJ1WX77"/>
<dbReference type="InterPro" id="IPR045397">
    <property type="entry name" value="TumE-like"/>
</dbReference>
<dbReference type="Pfam" id="PF20126">
    <property type="entry name" value="TumE"/>
    <property type="match status" value="1"/>
</dbReference>
<reference evidence="1" key="1">
    <citation type="submission" date="2023-07" db="EMBL/GenBank/DDBJ databases">
        <title>Genomic Encyclopedia of Type Strains, Phase IV (KMG-IV): sequencing the most valuable type-strain genomes for metagenomic binning, comparative biology and taxonomic classification.</title>
        <authorList>
            <person name="Goeker M."/>
        </authorList>
    </citation>
    <scope>NUCLEOTIDE SEQUENCE</scope>
    <source>
        <strain evidence="1">DSM 19569</strain>
    </source>
</reference>